<organism evidence="14 15">
    <name type="scientific">Haemonchus contortus</name>
    <name type="common">Barber pole worm</name>
    <dbReference type="NCBI Taxonomy" id="6289"/>
    <lineage>
        <taxon>Eukaryota</taxon>
        <taxon>Metazoa</taxon>
        <taxon>Ecdysozoa</taxon>
        <taxon>Nematoda</taxon>
        <taxon>Chromadorea</taxon>
        <taxon>Rhabditida</taxon>
        <taxon>Rhabditina</taxon>
        <taxon>Rhabditomorpha</taxon>
        <taxon>Strongyloidea</taxon>
        <taxon>Trichostrongylidae</taxon>
        <taxon>Haemonchus</taxon>
    </lineage>
</organism>
<feature type="domain" description="NR LBD" evidence="13">
    <location>
        <begin position="153"/>
        <end position="439"/>
    </location>
</feature>
<dbReference type="InterPro" id="IPR000536">
    <property type="entry name" value="Nucl_hrmn_rcpt_lig-bd"/>
</dbReference>
<dbReference type="PROSITE" id="PS00031">
    <property type="entry name" value="NUCLEAR_REC_DBD_1"/>
    <property type="match status" value="1"/>
</dbReference>
<evidence type="ECO:0000256" key="3">
    <source>
        <dbReference type="ARBA" id="ARBA00022723"/>
    </source>
</evidence>
<keyword evidence="9 11" id="KW-0675">Receptor</keyword>
<keyword evidence="7 11" id="KW-0238">DNA-binding</keyword>
<dbReference type="Gene3D" id="3.30.50.10">
    <property type="entry name" value="Erythroid Transcription Factor GATA-1, subunit A"/>
    <property type="match status" value="1"/>
</dbReference>
<evidence type="ECO:0000256" key="2">
    <source>
        <dbReference type="ARBA" id="ARBA00005993"/>
    </source>
</evidence>
<dbReference type="GO" id="GO:0008270">
    <property type="term" value="F:zinc ion binding"/>
    <property type="evidence" value="ECO:0007669"/>
    <property type="project" value="UniProtKB-KW"/>
</dbReference>
<dbReference type="GO" id="GO:0005634">
    <property type="term" value="C:nucleus"/>
    <property type="evidence" value="ECO:0007669"/>
    <property type="project" value="UniProtKB-SubCell"/>
</dbReference>
<dbReference type="SMART" id="SM00430">
    <property type="entry name" value="HOLI"/>
    <property type="match status" value="1"/>
</dbReference>
<dbReference type="OMA" id="PERKNWF"/>
<evidence type="ECO:0000256" key="7">
    <source>
        <dbReference type="ARBA" id="ARBA00023125"/>
    </source>
</evidence>
<dbReference type="InterPro" id="IPR050274">
    <property type="entry name" value="Nuclear_hormone_rcpt_NR2"/>
</dbReference>
<dbReference type="Proteomes" id="UP000025227">
    <property type="component" value="Unplaced"/>
</dbReference>
<evidence type="ECO:0000256" key="4">
    <source>
        <dbReference type="ARBA" id="ARBA00022771"/>
    </source>
</evidence>
<evidence type="ECO:0000256" key="11">
    <source>
        <dbReference type="RuleBase" id="RU004334"/>
    </source>
</evidence>
<dbReference type="InterPro" id="IPR035500">
    <property type="entry name" value="NHR-like_dom_sf"/>
</dbReference>
<dbReference type="Pfam" id="PF00104">
    <property type="entry name" value="Hormone_recep"/>
    <property type="match status" value="1"/>
</dbReference>
<dbReference type="WBParaSite" id="HCON_00165850-00001">
    <property type="protein sequence ID" value="HCON_00165850-00001"/>
    <property type="gene ID" value="HCON_00165850"/>
</dbReference>
<keyword evidence="6 11" id="KW-0805">Transcription regulation</keyword>
<dbReference type="FunFam" id="3.30.50.10:FF:000030">
    <property type="entry name" value="Nuclear Hormone Receptor family"/>
    <property type="match status" value="1"/>
</dbReference>
<evidence type="ECO:0000259" key="13">
    <source>
        <dbReference type="PROSITE" id="PS51843"/>
    </source>
</evidence>
<evidence type="ECO:0000256" key="1">
    <source>
        <dbReference type="ARBA" id="ARBA00004123"/>
    </source>
</evidence>
<dbReference type="PRINTS" id="PR00398">
    <property type="entry name" value="STRDHORMONER"/>
</dbReference>
<evidence type="ECO:0000313" key="15">
    <source>
        <dbReference type="WBParaSite" id="HCON_00165850-00001"/>
    </source>
</evidence>
<evidence type="ECO:0000256" key="5">
    <source>
        <dbReference type="ARBA" id="ARBA00022833"/>
    </source>
</evidence>
<dbReference type="PROSITE" id="PS51843">
    <property type="entry name" value="NR_LBD"/>
    <property type="match status" value="1"/>
</dbReference>
<dbReference type="AlphaFoldDB" id="A0A7I4Z1E0"/>
<dbReference type="InterPro" id="IPR049636">
    <property type="entry name" value="HNF4-like_DBD"/>
</dbReference>
<keyword evidence="10 11" id="KW-0539">Nucleus</keyword>
<comment type="similarity">
    <text evidence="2 11">Belongs to the nuclear hormone receptor family.</text>
</comment>
<keyword evidence="4 11" id="KW-0863">Zinc-finger</keyword>
<keyword evidence="3 11" id="KW-0479">Metal-binding</keyword>
<evidence type="ECO:0000256" key="9">
    <source>
        <dbReference type="ARBA" id="ARBA00023170"/>
    </source>
</evidence>
<dbReference type="GO" id="GO:0003700">
    <property type="term" value="F:DNA-binding transcription factor activity"/>
    <property type="evidence" value="ECO:0007669"/>
    <property type="project" value="InterPro"/>
</dbReference>
<dbReference type="Gene3D" id="1.10.565.10">
    <property type="entry name" value="Retinoid X Receptor"/>
    <property type="match status" value="1"/>
</dbReference>
<proteinExistence type="inferred from homology"/>
<evidence type="ECO:0000256" key="8">
    <source>
        <dbReference type="ARBA" id="ARBA00023163"/>
    </source>
</evidence>
<evidence type="ECO:0000256" key="10">
    <source>
        <dbReference type="ARBA" id="ARBA00023242"/>
    </source>
</evidence>
<dbReference type="InterPro" id="IPR013088">
    <property type="entry name" value="Znf_NHR/GATA"/>
</dbReference>
<name>A0A7I4Z1E0_HAECO</name>
<evidence type="ECO:0000313" key="14">
    <source>
        <dbReference type="Proteomes" id="UP000025227"/>
    </source>
</evidence>
<sequence>AHVNMKYGSEIENENNNTTWVVPYSMFPKNVCPTTCAVCGDSASGYHYEVPSCNGCKTFFRRTVLSQRKYECKKGGRCFASLPKDRRCSCRACRFHQCVAVGMNPLAIQLVGDATKNEVLQEILTKRRSSSISEPGTSTEAKMPSSLHILESSMDRLIDELLYLEVKTEKFRKSSFNPEPDEVPMKLEHALSSSCLISLADKLGPMPNWPLPCPPPFTPEQVERIKQGLFPNDFKEPERFKPTHRKNWFFFDILSAIEWAKTFSVLHKLERNDQIILLKSVILQCFNATQAFFSYEQKADTVIHPDGTSPRFLPAVVLNDASIGTQFFKLAIEPLIRHRFDKKEYVLLKALLLCNATVDGLSPDGQRILAAERDRFNSALLSYCMATHGVANAPAHYAAVLSMVDILHRQAKTQKDFHVIIQMQRSRFHGIPLIEEIMD</sequence>
<dbReference type="GO" id="GO:0000978">
    <property type="term" value="F:RNA polymerase II cis-regulatory region sequence-specific DNA binding"/>
    <property type="evidence" value="ECO:0007669"/>
    <property type="project" value="InterPro"/>
</dbReference>
<dbReference type="SUPFAM" id="SSF48508">
    <property type="entry name" value="Nuclear receptor ligand-binding domain"/>
    <property type="match status" value="1"/>
</dbReference>
<accession>A0A7I4Z1E0</accession>
<keyword evidence="14" id="KW-1185">Reference proteome</keyword>
<dbReference type="Pfam" id="PF00105">
    <property type="entry name" value="zf-C4"/>
    <property type="match status" value="1"/>
</dbReference>
<dbReference type="InterPro" id="IPR001628">
    <property type="entry name" value="Znf_hrmn_rcpt"/>
</dbReference>
<dbReference type="InterPro" id="IPR001723">
    <property type="entry name" value="Nuclear_hrmn_rcpt"/>
</dbReference>
<evidence type="ECO:0000256" key="6">
    <source>
        <dbReference type="ARBA" id="ARBA00023015"/>
    </source>
</evidence>
<keyword evidence="5 11" id="KW-0862">Zinc</keyword>
<dbReference type="PROSITE" id="PS51030">
    <property type="entry name" value="NUCLEAR_REC_DBD_2"/>
    <property type="match status" value="1"/>
</dbReference>
<evidence type="ECO:0000259" key="12">
    <source>
        <dbReference type="PROSITE" id="PS51030"/>
    </source>
</evidence>
<protein>
    <submittedName>
        <fullName evidence="15">Nuclear receptor</fullName>
    </submittedName>
</protein>
<dbReference type="PANTHER" id="PTHR24083">
    <property type="entry name" value="NUCLEAR HORMONE RECEPTOR"/>
    <property type="match status" value="1"/>
</dbReference>
<dbReference type="SUPFAM" id="SSF57716">
    <property type="entry name" value="Glucocorticoid receptor-like (DNA-binding domain)"/>
    <property type="match status" value="1"/>
</dbReference>
<dbReference type="CDD" id="cd06960">
    <property type="entry name" value="NR_DBD_HNF4A"/>
    <property type="match status" value="1"/>
</dbReference>
<feature type="domain" description="Nuclear receptor" evidence="12">
    <location>
        <begin position="33"/>
        <end position="110"/>
    </location>
</feature>
<dbReference type="SMART" id="SM00399">
    <property type="entry name" value="ZnF_C4"/>
    <property type="match status" value="1"/>
</dbReference>
<dbReference type="PRINTS" id="PR00047">
    <property type="entry name" value="STROIDFINGER"/>
</dbReference>
<keyword evidence="8 11" id="KW-0804">Transcription</keyword>
<dbReference type="OrthoDB" id="9984314at2759"/>
<comment type="subcellular location">
    <subcellularLocation>
        <location evidence="1 11">Nucleus</location>
    </subcellularLocation>
</comment>
<reference evidence="15" key="1">
    <citation type="submission" date="2020-12" db="UniProtKB">
        <authorList>
            <consortium name="WormBaseParasite"/>
        </authorList>
    </citation>
    <scope>IDENTIFICATION</scope>
    <source>
        <strain evidence="15">MHco3</strain>
    </source>
</reference>